<protein>
    <submittedName>
        <fullName evidence="1">Uncharacterized protein</fullName>
    </submittedName>
</protein>
<evidence type="ECO:0000313" key="2">
    <source>
        <dbReference type="Proteomes" id="UP000280417"/>
    </source>
</evidence>
<organism evidence="1 2">
    <name type="scientific">Aerophobetes bacterium</name>
    <dbReference type="NCBI Taxonomy" id="2030807"/>
    <lineage>
        <taxon>Bacteria</taxon>
        <taxon>Candidatus Aerophobota</taxon>
    </lineage>
</organism>
<dbReference type="EMBL" id="QMQA01000067">
    <property type="protein sequence ID" value="RLE13963.1"/>
    <property type="molecule type" value="Genomic_DNA"/>
</dbReference>
<gene>
    <name evidence="1" type="ORF">DRJ04_03300</name>
</gene>
<accession>A0A662DI30</accession>
<evidence type="ECO:0000313" key="1">
    <source>
        <dbReference type="EMBL" id="RLE13963.1"/>
    </source>
</evidence>
<dbReference type="AlphaFoldDB" id="A0A662DI30"/>
<name>A0A662DI30_UNCAE</name>
<reference evidence="1 2" key="1">
    <citation type="submission" date="2018-06" db="EMBL/GenBank/DDBJ databases">
        <title>Extensive metabolic versatility and redundancy in microbially diverse, dynamic hydrothermal sediments.</title>
        <authorList>
            <person name="Dombrowski N."/>
            <person name="Teske A."/>
            <person name="Baker B.J."/>
        </authorList>
    </citation>
    <scope>NUCLEOTIDE SEQUENCE [LARGE SCALE GENOMIC DNA]</scope>
    <source>
        <strain evidence="1">B3_G15</strain>
    </source>
</reference>
<dbReference type="Proteomes" id="UP000280417">
    <property type="component" value="Unassembled WGS sequence"/>
</dbReference>
<comment type="caution">
    <text evidence="1">The sequence shown here is derived from an EMBL/GenBank/DDBJ whole genome shotgun (WGS) entry which is preliminary data.</text>
</comment>
<proteinExistence type="predicted"/>
<sequence length="89" mass="10180">MKSYKKGKREKSISPTFLSLPGIRMFLGVINRIYTQKQETQLIYILQAPFSLSRLTKGAGFINIKEKPNLRSTNAQIMGSLAIEVYKRE</sequence>